<evidence type="ECO:0000259" key="6">
    <source>
        <dbReference type="Pfam" id="PF17137"/>
    </source>
</evidence>
<evidence type="ECO:0000259" key="7">
    <source>
        <dbReference type="Pfam" id="PF21365"/>
    </source>
</evidence>
<dbReference type="InterPro" id="IPR025887">
    <property type="entry name" value="Glyco_hydro_31_N_dom"/>
</dbReference>
<evidence type="ECO:0000256" key="1">
    <source>
        <dbReference type="ARBA" id="ARBA00007806"/>
    </source>
</evidence>
<dbReference type="GO" id="GO:0030246">
    <property type="term" value="F:carbohydrate binding"/>
    <property type="evidence" value="ECO:0007669"/>
    <property type="project" value="InterPro"/>
</dbReference>
<accession>A0A174T8B8</accession>
<evidence type="ECO:0000259" key="4">
    <source>
        <dbReference type="Pfam" id="PF01055"/>
    </source>
</evidence>
<dbReference type="SUPFAM" id="SSF51445">
    <property type="entry name" value="(Trans)glycosidases"/>
    <property type="match status" value="1"/>
</dbReference>
<dbReference type="EMBL" id="CZAP01000020">
    <property type="protein sequence ID" value="CUQ03945.1"/>
    <property type="molecule type" value="Genomic_DNA"/>
</dbReference>
<dbReference type="Pfam" id="PF21365">
    <property type="entry name" value="Glyco_hydro_31_3rd"/>
    <property type="match status" value="1"/>
</dbReference>
<dbReference type="InterPro" id="IPR017853">
    <property type="entry name" value="GH"/>
</dbReference>
<comment type="similarity">
    <text evidence="1 2">Belongs to the glycosyl hydrolase 31 family.</text>
</comment>
<dbReference type="Proteomes" id="UP000095576">
    <property type="component" value="Unassembled WGS sequence"/>
</dbReference>
<evidence type="ECO:0000313" key="8">
    <source>
        <dbReference type="EMBL" id="CUQ03945.1"/>
    </source>
</evidence>
<dbReference type="PANTHER" id="PTHR43863:SF2">
    <property type="entry name" value="MALTASE-GLUCOAMYLASE"/>
    <property type="match status" value="1"/>
</dbReference>
<dbReference type="Pfam" id="PF13802">
    <property type="entry name" value="Gal_mutarotas_2"/>
    <property type="match status" value="1"/>
</dbReference>
<sequence>MKSRFRIRKFTLARLILLSLGLMNTFAAFSKSKDVTFLVNGVSCQLEQGVLKVEFVTSDIVRVQYTGENVFKGNSTGICMPHVTRPVRFTSGKEIDSCVLKSDSLIVKIDLNTGFISYLNTDSSLLLREDGKLPRVGEKKVMEHVVYDEQSKRIEKTADGDKEVKNILRRDTIGYTWKYRINFDWQPLEALYGFGSHMEDYMNLRGKELYLCQHNLKAMVPVLVSTNGYGLLFDAGCGMVFKDNSEGSYVELEAAKEIDYYFMKGRTLDGVVANYRLLTGASPMMPLHLFGYIQSKERYVSSDDLINTLKEYRQRQIPIDMIVQDWNYWPRGQWGRMSMDPKHYPDKKKLADEIHSLHARLMVSIWPNAMNCPQHADFKQKNLLLHSSAIYDAFNPLARKLYWSYAKNEFFDNGFDAWWCDASEPLDADWTHMGDHYGDDSHKSRWELNTKLLSDVLGAERSQLYSLYHAMGIYENQRATSSDKRVVNLTRSSYAGQQRYSTITWNGDTYASWNSFARMIPAGLNFMATGCPYWTVDIGAFFTKKGGQWFRKGDYNKGVADMGYRELYTRMFQYGAFLPVFRSHGTDTPREVWRFGKPGEPFYDSLIQMIHLRYRLLPYIYSLAGKVHTDNYTITRALAFDFASDTQIADLKDEFMFGPAFLVAPVTTPMYYSVDSQPLENVAKTRQVYLPDGANWIDFWTGKKYKGGQRVTMEATIDRIPLLVRQGAIVPMGPVVQYTSEKKDAAWEIRIYPGADSSFTVYEDEGDNYNYEKGVCSNFEIKWDDKKKLLTISDRKGNYPGMTQCRNLRLVKVDKNAGIGVEESTGGKIVKYEGKQLKIRMK</sequence>
<evidence type="ECO:0000259" key="5">
    <source>
        <dbReference type="Pfam" id="PF13802"/>
    </source>
</evidence>
<dbReference type="InterPro" id="IPR011013">
    <property type="entry name" value="Gal_mutarotase_sf_dom"/>
</dbReference>
<dbReference type="PANTHER" id="PTHR43863">
    <property type="entry name" value="HYDROLASE, PUTATIVE (AFU_ORTHOLOGUE AFUA_1G03140)-RELATED"/>
    <property type="match status" value="1"/>
</dbReference>
<dbReference type="GO" id="GO:0005975">
    <property type="term" value="P:carbohydrate metabolic process"/>
    <property type="evidence" value="ECO:0007669"/>
    <property type="project" value="InterPro"/>
</dbReference>
<dbReference type="SUPFAM" id="SSF51011">
    <property type="entry name" value="Glycosyl hydrolase domain"/>
    <property type="match status" value="1"/>
</dbReference>
<evidence type="ECO:0000256" key="2">
    <source>
        <dbReference type="RuleBase" id="RU361185"/>
    </source>
</evidence>
<dbReference type="SUPFAM" id="SSF74650">
    <property type="entry name" value="Galactose mutarotase-like"/>
    <property type="match status" value="1"/>
</dbReference>
<feature type="signal peptide" evidence="3">
    <location>
        <begin position="1"/>
        <end position="27"/>
    </location>
</feature>
<dbReference type="EC" id="3.2.1.177" evidence="8"/>
<keyword evidence="2 8" id="KW-0378">Hydrolase</keyword>
<feature type="domain" description="Glycoside hydrolase family 31 N-terminal" evidence="5">
    <location>
        <begin position="51"/>
        <end position="235"/>
    </location>
</feature>
<feature type="domain" description="Glycosyl hydrolase family 31 C-terminal" evidence="7">
    <location>
        <begin position="633"/>
        <end position="730"/>
    </location>
</feature>
<dbReference type="GO" id="GO:0061634">
    <property type="term" value="F:alpha-D-xyloside xylohydrolase"/>
    <property type="evidence" value="ECO:0007669"/>
    <property type="project" value="UniProtKB-EC"/>
</dbReference>
<name>A0A174T8B8_BACT4</name>
<dbReference type="InterPro" id="IPR000322">
    <property type="entry name" value="Glyco_hydro_31_TIM"/>
</dbReference>
<keyword evidence="3" id="KW-0732">Signal</keyword>
<dbReference type="InterPro" id="IPR033403">
    <property type="entry name" value="DUF5110"/>
</dbReference>
<dbReference type="CDD" id="cd14752">
    <property type="entry name" value="GH31_N"/>
    <property type="match status" value="1"/>
</dbReference>
<dbReference type="InterPro" id="IPR013780">
    <property type="entry name" value="Glyco_hydro_b"/>
</dbReference>
<dbReference type="Gene3D" id="2.60.40.1760">
    <property type="entry name" value="glycosyl hydrolase (family 31)"/>
    <property type="match status" value="1"/>
</dbReference>
<evidence type="ECO:0000313" key="9">
    <source>
        <dbReference type="Proteomes" id="UP000095576"/>
    </source>
</evidence>
<evidence type="ECO:0000256" key="3">
    <source>
        <dbReference type="SAM" id="SignalP"/>
    </source>
</evidence>
<reference evidence="8 9" key="1">
    <citation type="submission" date="2015-09" db="EMBL/GenBank/DDBJ databases">
        <authorList>
            <consortium name="Pathogen Informatics"/>
        </authorList>
    </citation>
    <scope>NUCLEOTIDE SEQUENCE [LARGE SCALE GENOMIC DNA]</scope>
    <source>
        <strain evidence="8 9">2789STDY5834899</strain>
    </source>
</reference>
<feature type="chain" id="PRO_5008033630" evidence="3">
    <location>
        <begin position="28"/>
        <end position="842"/>
    </location>
</feature>
<dbReference type="Pfam" id="PF17137">
    <property type="entry name" value="DUF5110"/>
    <property type="match status" value="1"/>
</dbReference>
<dbReference type="AlphaFoldDB" id="A0A174T8B8"/>
<dbReference type="Gene3D" id="3.20.20.80">
    <property type="entry name" value="Glycosidases"/>
    <property type="match status" value="1"/>
</dbReference>
<proteinExistence type="inferred from homology"/>
<dbReference type="CDD" id="cd06591">
    <property type="entry name" value="GH31_xylosidase_XylS"/>
    <property type="match status" value="1"/>
</dbReference>
<feature type="domain" description="Glycoside hydrolase family 31 TIM barrel" evidence="4">
    <location>
        <begin position="283"/>
        <end position="623"/>
    </location>
</feature>
<feature type="domain" description="DUF5110" evidence="6">
    <location>
        <begin position="747"/>
        <end position="812"/>
    </location>
</feature>
<gene>
    <name evidence="8" type="primary">yicI_7</name>
    <name evidence="8" type="ORF">ERS852511_04095</name>
</gene>
<keyword evidence="2 8" id="KW-0326">Glycosidase</keyword>
<protein>
    <submittedName>
        <fullName evidence="8">Alpha-glycosidase</fullName>
        <ecNumber evidence="8">3.2.1.177</ecNumber>
    </submittedName>
</protein>
<dbReference type="Pfam" id="PF01055">
    <property type="entry name" value="Glyco_hydro_31_2nd"/>
    <property type="match status" value="1"/>
</dbReference>
<dbReference type="InterPro" id="IPR048395">
    <property type="entry name" value="Glyco_hydro_31_C"/>
</dbReference>
<dbReference type="InterPro" id="IPR051816">
    <property type="entry name" value="Glycosyl_Hydrolase_31"/>
</dbReference>
<organism evidence="8 9">
    <name type="scientific">Bacteroides thetaiotaomicron</name>
    <dbReference type="NCBI Taxonomy" id="818"/>
    <lineage>
        <taxon>Bacteria</taxon>
        <taxon>Pseudomonadati</taxon>
        <taxon>Bacteroidota</taxon>
        <taxon>Bacteroidia</taxon>
        <taxon>Bacteroidales</taxon>
        <taxon>Bacteroidaceae</taxon>
        <taxon>Bacteroides</taxon>
    </lineage>
</organism>
<dbReference type="Gene3D" id="2.60.40.1180">
    <property type="entry name" value="Golgi alpha-mannosidase II"/>
    <property type="match status" value="2"/>
</dbReference>